<protein>
    <submittedName>
        <fullName evidence="5">Cupin domain protein</fullName>
    </submittedName>
</protein>
<evidence type="ECO:0000256" key="2">
    <source>
        <dbReference type="ARBA" id="ARBA00023002"/>
    </source>
</evidence>
<evidence type="ECO:0000313" key="5">
    <source>
        <dbReference type="EMBL" id="EAU62616.1"/>
    </source>
</evidence>
<gene>
    <name evidence="5" type="ORF">STIAU_4566</name>
</gene>
<dbReference type="Gene3D" id="2.60.120.10">
    <property type="entry name" value="Jelly Rolls"/>
    <property type="match status" value="1"/>
</dbReference>
<feature type="region of interest" description="Disordered" evidence="3">
    <location>
        <begin position="164"/>
        <end position="184"/>
    </location>
</feature>
<accession>Q08Q50</accession>
<dbReference type="EMBL" id="AAMD01000221">
    <property type="protein sequence ID" value="EAU62616.1"/>
    <property type="molecule type" value="Genomic_DNA"/>
</dbReference>
<feature type="compositionally biased region" description="Low complexity" evidence="3">
    <location>
        <begin position="173"/>
        <end position="184"/>
    </location>
</feature>
<dbReference type="SUPFAM" id="SSF51182">
    <property type="entry name" value="RmlC-like cupins"/>
    <property type="match status" value="1"/>
</dbReference>
<evidence type="ECO:0000313" key="6">
    <source>
        <dbReference type="Proteomes" id="UP000032702"/>
    </source>
</evidence>
<keyword evidence="2" id="KW-0560">Oxidoreductase</keyword>
<dbReference type="InterPro" id="IPR047183">
    <property type="entry name" value="GDO-like"/>
</dbReference>
<dbReference type="InterPro" id="IPR013096">
    <property type="entry name" value="Cupin_2"/>
</dbReference>
<comment type="caution">
    <text evidence="5">The sequence shown here is derived from an EMBL/GenBank/DDBJ whole genome shotgun (WGS) entry which is preliminary data.</text>
</comment>
<dbReference type="InterPro" id="IPR011051">
    <property type="entry name" value="RmlC_Cupin_sf"/>
</dbReference>
<proteinExistence type="predicted"/>
<dbReference type="AlphaFoldDB" id="Q08Q50"/>
<evidence type="ECO:0000259" key="4">
    <source>
        <dbReference type="Pfam" id="PF07883"/>
    </source>
</evidence>
<feature type="domain" description="Cupin type-2" evidence="4">
    <location>
        <begin position="82"/>
        <end position="138"/>
    </location>
</feature>
<reference evidence="5 6" key="1">
    <citation type="submission" date="2006-04" db="EMBL/GenBank/DDBJ databases">
        <authorList>
            <person name="Nierman W.C."/>
        </authorList>
    </citation>
    <scope>NUCLEOTIDE SEQUENCE [LARGE SCALE GENOMIC DNA]</scope>
    <source>
        <strain evidence="5 6">DW4/3-1</strain>
    </source>
</reference>
<dbReference type="PANTHER" id="PTHR41517">
    <property type="entry name" value="1,2-DIOXYGENASE PROTEIN-RELATED"/>
    <property type="match status" value="1"/>
</dbReference>
<keyword evidence="1" id="KW-0223">Dioxygenase</keyword>
<evidence type="ECO:0000256" key="1">
    <source>
        <dbReference type="ARBA" id="ARBA00022964"/>
    </source>
</evidence>
<feature type="region of interest" description="Disordered" evidence="3">
    <location>
        <begin position="1"/>
        <end position="39"/>
    </location>
</feature>
<sequence>MNDFRGTTMAPVTEEKQGSESFTDTSKNRNSLTVVPSRQPDASCLHKGVRGEIASGGFSAERGHPVFPIKAPTKAVSCSIGEIAQGDKTSNHRHAYEALMYVISGKGYSIVEGKRFDWEAGDSLYTPPWCWHQHFALEGHAVQYITATNMPMLHALGQTVIREEESPEHPHLSAGAAGKSKPGA</sequence>
<name>Q08Q50_STIAD</name>
<evidence type="ECO:0000256" key="3">
    <source>
        <dbReference type="SAM" id="MobiDB-lite"/>
    </source>
</evidence>
<organism evidence="5 6">
    <name type="scientific">Stigmatella aurantiaca (strain DW4/3-1)</name>
    <dbReference type="NCBI Taxonomy" id="378806"/>
    <lineage>
        <taxon>Bacteria</taxon>
        <taxon>Pseudomonadati</taxon>
        <taxon>Myxococcota</taxon>
        <taxon>Myxococcia</taxon>
        <taxon>Myxococcales</taxon>
        <taxon>Cystobacterineae</taxon>
        <taxon>Archangiaceae</taxon>
        <taxon>Stigmatella</taxon>
    </lineage>
</organism>
<dbReference type="PANTHER" id="PTHR41517:SF1">
    <property type="entry name" value="CUPIN"/>
    <property type="match status" value="1"/>
</dbReference>
<feature type="compositionally biased region" description="Polar residues" evidence="3">
    <location>
        <begin position="19"/>
        <end position="36"/>
    </location>
</feature>
<dbReference type="Proteomes" id="UP000032702">
    <property type="component" value="Unassembled WGS sequence"/>
</dbReference>
<dbReference type="GO" id="GO:0051213">
    <property type="term" value="F:dioxygenase activity"/>
    <property type="evidence" value="ECO:0007669"/>
    <property type="project" value="UniProtKB-KW"/>
</dbReference>
<dbReference type="Pfam" id="PF07883">
    <property type="entry name" value="Cupin_2"/>
    <property type="match status" value="1"/>
</dbReference>
<dbReference type="InterPro" id="IPR014710">
    <property type="entry name" value="RmlC-like_jellyroll"/>
</dbReference>